<evidence type="ECO:0000313" key="1">
    <source>
        <dbReference type="EMBL" id="KAJ7030819.1"/>
    </source>
</evidence>
<proteinExistence type="predicted"/>
<sequence length="255" mass="28032">MSADDAMAPFLPPELERDIFELFVASSGTKSIPPLLCVARRVKLWLEPFLYQIAFVGLPHSKLEEGGNALLPAEALLAAIQHGHLPPSFFDAHVHHVLVNSRGYPIHSRDTILAALTGATDLFLLNILAAPSLLANSNLGSLFGAPTDLASVVGSVDFSAPMFAQLTHLAVFDDLTECWAARGCAALRVFVVLVDPDFEPVALRTALERDERAVMMEDHKTYEGEKDWYRGARGLDDYWERAEGLLSKRRLGGRR</sequence>
<protein>
    <submittedName>
        <fullName evidence="1">Uncharacterized protein</fullName>
    </submittedName>
</protein>
<dbReference type="Proteomes" id="UP001218188">
    <property type="component" value="Unassembled WGS sequence"/>
</dbReference>
<evidence type="ECO:0000313" key="2">
    <source>
        <dbReference type="Proteomes" id="UP001218188"/>
    </source>
</evidence>
<gene>
    <name evidence="1" type="ORF">C8F04DRAFT_1112616</name>
</gene>
<dbReference type="EMBL" id="JARJCM010000087">
    <property type="protein sequence ID" value="KAJ7030819.1"/>
    <property type="molecule type" value="Genomic_DNA"/>
</dbReference>
<organism evidence="1 2">
    <name type="scientific">Mycena alexandri</name>
    <dbReference type="NCBI Taxonomy" id="1745969"/>
    <lineage>
        <taxon>Eukaryota</taxon>
        <taxon>Fungi</taxon>
        <taxon>Dikarya</taxon>
        <taxon>Basidiomycota</taxon>
        <taxon>Agaricomycotina</taxon>
        <taxon>Agaricomycetes</taxon>
        <taxon>Agaricomycetidae</taxon>
        <taxon>Agaricales</taxon>
        <taxon>Marasmiineae</taxon>
        <taxon>Mycenaceae</taxon>
        <taxon>Mycena</taxon>
    </lineage>
</organism>
<name>A0AAD6X3H2_9AGAR</name>
<comment type="caution">
    <text evidence="1">The sequence shown here is derived from an EMBL/GenBank/DDBJ whole genome shotgun (WGS) entry which is preliminary data.</text>
</comment>
<accession>A0AAD6X3H2</accession>
<reference evidence="1" key="1">
    <citation type="submission" date="2023-03" db="EMBL/GenBank/DDBJ databases">
        <title>Massive genome expansion in bonnet fungi (Mycena s.s.) driven by repeated elements and novel gene families across ecological guilds.</title>
        <authorList>
            <consortium name="Lawrence Berkeley National Laboratory"/>
            <person name="Harder C.B."/>
            <person name="Miyauchi S."/>
            <person name="Viragh M."/>
            <person name="Kuo A."/>
            <person name="Thoen E."/>
            <person name="Andreopoulos B."/>
            <person name="Lu D."/>
            <person name="Skrede I."/>
            <person name="Drula E."/>
            <person name="Henrissat B."/>
            <person name="Morin E."/>
            <person name="Kohler A."/>
            <person name="Barry K."/>
            <person name="LaButti K."/>
            <person name="Morin E."/>
            <person name="Salamov A."/>
            <person name="Lipzen A."/>
            <person name="Mereny Z."/>
            <person name="Hegedus B."/>
            <person name="Baldrian P."/>
            <person name="Stursova M."/>
            <person name="Weitz H."/>
            <person name="Taylor A."/>
            <person name="Grigoriev I.V."/>
            <person name="Nagy L.G."/>
            <person name="Martin F."/>
            <person name="Kauserud H."/>
        </authorList>
    </citation>
    <scope>NUCLEOTIDE SEQUENCE</scope>
    <source>
        <strain evidence="1">CBHHK200</strain>
    </source>
</reference>
<dbReference type="AlphaFoldDB" id="A0AAD6X3H2"/>
<keyword evidence="2" id="KW-1185">Reference proteome</keyword>